<sequence>MSSEEFGYKLNQEMKEELKAQKFKNERLRRLLEIFTGDSIEGETKDRMAEWLAGEYREETEEFLIDLERMRSERLSLNRAKDHLHEHYGLERDTVEEIEGTLDLVLTLYELKYSGEIDAAGFSTLIAYSSIFAEKSQEVYILEEDIDLEDVEEDVQSHLSETNNHHRHALGARVHPKESGVQIKLFSEYGRKPYVSFSFREDGTESPPSDPEVEYKPSYPLKTIQLELREIPEGVEVVFSKDPLDGWKTRLEEFFQGTFSITDVFDRLERRESEVAGEIRSVAKEAAENDEDAVETVEESLSARREELVEQLREDEDLDEDQVAETEERLETVRLAGFVISDDQNTQTDDFRLVSDNFSGFLNSVDSMDDGLEAYLKEADDENVQVVVEIEDEKVRIQGDTWSPLYGKMSTENLETLRLFFDTIRDE</sequence>
<keyword evidence="2" id="KW-0614">Plasmid</keyword>
<dbReference type="Proteomes" id="UP000637819">
    <property type="component" value="Plasmid pHTS96"/>
</dbReference>
<proteinExistence type="predicted"/>
<evidence type="ECO:0000313" key="3">
    <source>
        <dbReference type="Proteomes" id="UP000637819"/>
    </source>
</evidence>
<dbReference type="OrthoDB" id="351199at2157"/>
<name>A0A8T8E857_9EURY</name>
<dbReference type="KEGG" id="hsal:JMJ58_24395"/>
<evidence type="ECO:0000313" key="2">
    <source>
        <dbReference type="EMBL" id="QRV18065.1"/>
    </source>
</evidence>
<organism evidence="2 3">
    <name type="scientific">Haloterrigena salifodinae</name>
    <dbReference type="NCBI Taxonomy" id="2675099"/>
    <lineage>
        <taxon>Archaea</taxon>
        <taxon>Methanobacteriati</taxon>
        <taxon>Methanobacteriota</taxon>
        <taxon>Stenosarchaea group</taxon>
        <taxon>Halobacteria</taxon>
        <taxon>Halobacteriales</taxon>
        <taxon>Natrialbaceae</taxon>
        <taxon>Haloterrigena</taxon>
    </lineage>
</organism>
<dbReference type="GeneID" id="62878337"/>
<dbReference type="EMBL" id="CP069193">
    <property type="protein sequence ID" value="QRV18065.1"/>
    <property type="molecule type" value="Genomic_DNA"/>
</dbReference>
<geneLocation type="plasmid" evidence="2 3">
    <name>pHTS96</name>
</geneLocation>
<evidence type="ECO:0000256" key="1">
    <source>
        <dbReference type="SAM" id="Coils"/>
    </source>
</evidence>
<dbReference type="AlphaFoldDB" id="A0A8T8E857"/>
<accession>A0A8T8E857</accession>
<dbReference type="RefSeq" id="WP_204749967.1">
    <property type="nucleotide sequence ID" value="NZ_CP069193.1"/>
</dbReference>
<protein>
    <submittedName>
        <fullName evidence="2">Uncharacterized protein</fullName>
    </submittedName>
</protein>
<keyword evidence="1" id="KW-0175">Coiled coil</keyword>
<gene>
    <name evidence="2" type="ORF">JMJ58_24395</name>
</gene>
<feature type="coiled-coil region" evidence="1">
    <location>
        <begin position="298"/>
        <end position="329"/>
    </location>
</feature>
<keyword evidence="3" id="KW-1185">Reference proteome</keyword>
<reference evidence="2 3" key="1">
    <citation type="submission" date="2021-01" db="EMBL/GenBank/DDBJ databases">
        <title>Genome Sequence and Methylation Pattern of Haloterrigena salifodinae BOL5-1, An Extremely Halophilic Archaeon from a Bolivian Salt Mine.</title>
        <authorList>
            <person name="DasSarma P."/>
            <person name="Anton B.P."/>
            <person name="DasSarma S.L."/>
            <person name="von Ehrenheim H.A.L."/>
            <person name="Martinez F.L."/>
            <person name="Guzman D."/>
            <person name="Roberts R.J."/>
            <person name="DasSarma S."/>
        </authorList>
    </citation>
    <scope>NUCLEOTIDE SEQUENCE [LARGE SCALE GENOMIC DNA]</scope>
    <source>
        <strain evidence="2 3">BOL5-1</strain>
        <plasmid evidence="2 3">pHTS96</plasmid>
    </source>
</reference>